<name>A0A383BHK1_9ZZZZ</name>
<accession>A0A383BHK1</accession>
<protein>
    <submittedName>
        <fullName evidence="1">Uncharacterized protein</fullName>
    </submittedName>
</protein>
<sequence>MIQEDLVLMLPKEDEYYLGAASLCAPSNWSLKEKFNKSLIKVHEFVPSYAEKIGTRVNSFF</sequence>
<dbReference type="Pfam" id="PF11927">
    <property type="entry name" value="HODM_asu-like"/>
    <property type="match status" value="1"/>
</dbReference>
<feature type="non-terminal residue" evidence="1">
    <location>
        <position position="61"/>
    </location>
</feature>
<gene>
    <name evidence="1" type="ORF">METZ01_LOCUS471782</name>
</gene>
<organism evidence="1">
    <name type="scientific">marine metagenome</name>
    <dbReference type="NCBI Taxonomy" id="408172"/>
    <lineage>
        <taxon>unclassified sequences</taxon>
        <taxon>metagenomes</taxon>
        <taxon>ecological metagenomes</taxon>
    </lineage>
</organism>
<reference evidence="1" key="1">
    <citation type="submission" date="2018-05" db="EMBL/GenBank/DDBJ databases">
        <authorList>
            <person name="Lanie J.A."/>
            <person name="Ng W.-L."/>
            <person name="Kazmierczak K.M."/>
            <person name="Andrzejewski T.M."/>
            <person name="Davidsen T.M."/>
            <person name="Wayne K.J."/>
            <person name="Tettelin H."/>
            <person name="Glass J.I."/>
            <person name="Rusch D."/>
            <person name="Podicherti R."/>
            <person name="Tsui H.-C.T."/>
            <person name="Winkler M.E."/>
        </authorList>
    </citation>
    <scope>NUCLEOTIDE SEQUENCE</scope>
</reference>
<proteinExistence type="predicted"/>
<evidence type="ECO:0000313" key="1">
    <source>
        <dbReference type="EMBL" id="SVE18928.1"/>
    </source>
</evidence>
<dbReference type="InterPro" id="IPR021848">
    <property type="entry name" value="HODM_asu-like"/>
</dbReference>
<dbReference type="EMBL" id="UINC01200165">
    <property type="protein sequence ID" value="SVE18928.1"/>
    <property type="molecule type" value="Genomic_DNA"/>
</dbReference>
<dbReference type="AlphaFoldDB" id="A0A383BHK1"/>